<proteinExistence type="predicted"/>
<evidence type="ECO:0000313" key="2">
    <source>
        <dbReference type="Proteomes" id="UP001317613"/>
    </source>
</evidence>
<reference evidence="1" key="1">
    <citation type="submission" date="2022-08" db="EMBL/GenBank/DDBJ databases">
        <title>Molecular epidemiological analysis of five strains of VanD-type vancomycin-resistant Enterococcus faecalis.</title>
        <authorList>
            <person name="Mimura K."/>
            <person name="Hashimoto Y."/>
            <person name="Tomita H."/>
        </authorList>
    </citation>
    <scope>NUCLEOTIDE SEQUENCE</scope>
    <source>
        <strain evidence="1">SVR2332</strain>
        <plasmid evidence="1">pSVR2332_phage</plasmid>
    </source>
</reference>
<name>A0AC59HWF1_ENTFL</name>
<dbReference type="EMBL" id="AP026731">
    <property type="protein sequence ID" value="BDQ63996.1"/>
    <property type="molecule type" value="Genomic_DNA"/>
</dbReference>
<organism evidence="1 2">
    <name type="scientific">Enterococcus faecalis</name>
    <name type="common">Streptococcus faecalis</name>
    <dbReference type="NCBI Taxonomy" id="1351"/>
    <lineage>
        <taxon>Bacteria</taxon>
        <taxon>Bacillati</taxon>
        <taxon>Bacillota</taxon>
        <taxon>Bacilli</taxon>
        <taxon>Lactobacillales</taxon>
        <taxon>Enterococcaceae</taxon>
        <taxon>Enterococcus</taxon>
    </lineage>
</organism>
<evidence type="ECO:0000313" key="1">
    <source>
        <dbReference type="EMBL" id="BDQ63996.1"/>
    </source>
</evidence>
<sequence length="600" mass="69471">MDRHLTEIVLFKNTPLNDFQNTIHFKSDEDRDNYFLKENHFKKINFDTGFNFVRDRLQIKAPIEYAKCDGVNYCTFISSRDNKRYYAFVMSYQYINEKVTRLNLIIDVVMTFTQGKTLNTLKNIHVIREHLNRSDYIKYLPLLRTNGDILNTTTKAYVQTKLKSFKSYFVVFQSSVDLSKEFGTVDAPKMETSQGNQYDNMTSPVNLYAIHYEYFNGLMKILAPYPWITQNIQLLMMIPDDFINLEDLVTVKAKEFNYENLKTFKKGGKSLNKELDGINYSINELCNIYGIDHNEEKHLLRTGYTTAEIYSWDGQRILLDNAFLDENTGIKFRAKTSIGYENKIALYPINYKTTEKEKAVKNSKGEILIDKGSFLNDAIIYDNFTELPILIDNYRLSKASNAYSRQLAEDRLPSNRINSTVKDITSGNLLGNMQSGNLQGTQGSFYNAVNLLSDLKPQSVLSKFENEYEFYRNQRAEFADMALKAPTITNQSPGTAFQMANEINGLTIKLSAPSEQEFAKVKKYYKMFGYEIEEDGKQISDIESMTICNFLQIRGNYKIHGVDVALMEQLKAQLENGVRFWHNNNTSNPMEQDIQKNKMR</sequence>
<dbReference type="Proteomes" id="UP001317613">
    <property type="component" value="Plasmid pSVR2332_phage"/>
</dbReference>
<gene>
    <name evidence="1" type="ORF">EfsSVR2332_40740</name>
</gene>
<geneLocation type="plasmid" evidence="1 2">
    <name>pSVR2332_phage</name>
</geneLocation>
<keyword evidence="1" id="KW-0614">Plasmid</keyword>
<protein>
    <submittedName>
        <fullName evidence="1">Uncharacterized protein</fullName>
    </submittedName>
</protein>
<accession>A0AC59HWF1</accession>